<dbReference type="Proteomes" id="UP001286313">
    <property type="component" value="Unassembled WGS sequence"/>
</dbReference>
<feature type="region of interest" description="Disordered" evidence="1">
    <location>
        <begin position="57"/>
        <end position="101"/>
    </location>
</feature>
<keyword evidence="3" id="KW-1185">Reference proteome</keyword>
<proteinExistence type="predicted"/>
<name>A0AAE1G3A7_PETCI</name>
<evidence type="ECO:0000313" key="3">
    <source>
        <dbReference type="Proteomes" id="UP001286313"/>
    </source>
</evidence>
<feature type="compositionally biased region" description="Polar residues" evidence="1">
    <location>
        <begin position="81"/>
        <end position="92"/>
    </location>
</feature>
<reference evidence="2" key="1">
    <citation type="submission" date="2023-10" db="EMBL/GenBank/DDBJ databases">
        <title>Genome assemblies of two species of porcelain crab, Petrolisthes cinctipes and Petrolisthes manimaculis (Anomura: Porcellanidae).</title>
        <authorList>
            <person name="Angst P."/>
        </authorList>
    </citation>
    <scope>NUCLEOTIDE SEQUENCE</scope>
    <source>
        <strain evidence="2">PB745_01</strain>
        <tissue evidence="2">Gill</tissue>
    </source>
</reference>
<gene>
    <name evidence="2" type="ORF">Pcinc_011227</name>
</gene>
<dbReference type="EMBL" id="JAWQEG010000878">
    <property type="protein sequence ID" value="KAK3884510.1"/>
    <property type="molecule type" value="Genomic_DNA"/>
</dbReference>
<evidence type="ECO:0000313" key="2">
    <source>
        <dbReference type="EMBL" id="KAK3884510.1"/>
    </source>
</evidence>
<accession>A0AAE1G3A7</accession>
<comment type="caution">
    <text evidence="2">The sequence shown here is derived from an EMBL/GenBank/DDBJ whole genome shotgun (WGS) entry which is preliminary data.</text>
</comment>
<sequence length="101" mass="10847">MLQLRKPCSPLGGLKGVIATDVSVEGVTDSEVFSFLTPQSMFRALSALLVLQARVPQTSGGDTNQGSATKPSRAGLKTWRPNPSTIESSTWTDELREREVG</sequence>
<feature type="compositionally biased region" description="Polar residues" evidence="1">
    <location>
        <begin position="57"/>
        <end position="70"/>
    </location>
</feature>
<protein>
    <submittedName>
        <fullName evidence="2">Uncharacterized protein</fullName>
    </submittedName>
</protein>
<organism evidence="2 3">
    <name type="scientific">Petrolisthes cinctipes</name>
    <name type="common">Flat porcelain crab</name>
    <dbReference type="NCBI Taxonomy" id="88211"/>
    <lineage>
        <taxon>Eukaryota</taxon>
        <taxon>Metazoa</taxon>
        <taxon>Ecdysozoa</taxon>
        <taxon>Arthropoda</taxon>
        <taxon>Crustacea</taxon>
        <taxon>Multicrustacea</taxon>
        <taxon>Malacostraca</taxon>
        <taxon>Eumalacostraca</taxon>
        <taxon>Eucarida</taxon>
        <taxon>Decapoda</taxon>
        <taxon>Pleocyemata</taxon>
        <taxon>Anomura</taxon>
        <taxon>Galatheoidea</taxon>
        <taxon>Porcellanidae</taxon>
        <taxon>Petrolisthes</taxon>
    </lineage>
</organism>
<dbReference type="AlphaFoldDB" id="A0AAE1G3A7"/>
<evidence type="ECO:0000256" key="1">
    <source>
        <dbReference type="SAM" id="MobiDB-lite"/>
    </source>
</evidence>